<protein>
    <submittedName>
        <fullName evidence="3">SUMF1/EgtB/PvdO family nonheme iron enzyme</fullName>
    </submittedName>
</protein>
<feature type="chain" id="PRO_5045962289" evidence="1">
    <location>
        <begin position="30"/>
        <end position="517"/>
    </location>
</feature>
<keyword evidence="1" id="KW-0732">Signal</keyword>
<dbReference type="InterPro" id="IPR005532">
    <property type="entry name" value="SUMF_dom"/>
</dbReference>
<dbReference type="RefSeq" id="WP_346758462.1">
    <property type="nucleotide sequence ID" value="NZ_JAUJEB010000002.1"/>
</dbReference>
<evidence type="ECO:0000259" key="2">
    <source>
        <dbReference type="Pfam" id="PF03781"/>
    </source>
</evidence>
<dbReference type="EMBL" id="JAUJEB010000002">
    <property type="protein sequence ID" value="MDN5213122.1"/>
    <property type="molecule type" value="Genomic_DNA"/>
</dbReference>
<gene>
    <name evidence="3" type="ORF">QQ020_13730</name>
</gene>
<dbReference type="Proteomes" id="UP001172083">
    <property type="component" value="Unassembled WGS sequence"/>
</dbReference>
<accession>A0ABT8L806</accession>
<dbReference type="SUPFAM" id="SSF56436">
    <property type="entry name" value="C-type lectin-like"/>
    <property type="match status" value="1"/>
</dbReference>
<sequence length="517" mass="57469">MSCQFFAKKVTTVIILFSLLFLISQATDASNIRIYNKYFRILPDRKTDGYLAINKENYPDLKHQLTFSISWDHSWRTKRNYDAAWVFIKLSPDADAEFSTDTTGCFHATITSASIIDTPSGGPKGKISLSEDGLGFFIYPDELSRGKVTWTVSVTLSSQDIYRFGSPFGFDSEVNALEMVYIPKAPFYLGAADEEMLGLGAYYKSGTNGAFKGPFKIESESSIPVGSEKDQLWYHNFGGPISQGDHEGPIPGTFPKGYEAFYIMKYELTQGQYADFLNALKDYGTDLRSIIGGRSYRKNRGTIKVQDHRYIAEDPNRPANYLNWGDVMSYLDWAALRPMTELEMEKSSRGPGFPVPKAYAWGNDHIGKLQRGYFDDGSFGMLNGMHEGQLVDENRAVFGASYYWVMDLCGGLAEPVIAASTKLGRKFKGSHGDGMVEITYAEKGNEDWPALDKLAPNQKADGGGFKGGGVFSNNEVGNDTHPFDPVSSRYGVDRSFVMVYRSSFMGCRGVRTATPTP</sequence>
<feature type="domain" description="Sulfatase-modifying factor enzyme-like" evidence="2">
    <location>
        <begin position="259"/>
        <end position="372"/>
    </location>
</feature>
<comment type="caution">
    <text evidence="3">The sequence shown here is derived from an EMBL/GenBank/DDBJ whole genome shotgun (WGS) entry which is preliminary data.</text>
</comment>
<keyword evidence="4" id="KW-1185">Reference proteome</keyword>
<name>A0ABT8L806_9BACT</name>
<dbReference type="Gene3D" id="3.90.1580.10">
    <property type="entry name" value="paralog of FGE (formylglycine-generating enzyme)"/>
    <property type="match status" value="1"/>
</dbReference>
<reference evidence="3" key="1">
    <citation type="submission" date="2023-06" db="EMBL/GenBank/DDBJ databases">
        <title>Genomic of Agaribacillus aureum.</title>
        <authorList>
            <person name="Wang G."/>
        </authorList>
    </citation>
    <scope>NUCLEOTIDE SEQUENCE</scope>
    <source>
        <strain evidence="3">BMA12</strain>
    </source>
</reference>
<organism evidence="3 4">
    <name type="scientific">Agaribacillus aureus</name>
    <dbReference type="NCBI Taxonomy" id="3051825"/>
    <lineage>
        <taxon>Bacteria</taxon>
        <taxon>Pseudomonadati</taxon>
        <taxon>Bacteroidota</taxon>
        <taxon>Cytophagia</taxon>
        <taxon>Cytophagales</taxon>
        <taxon>Splendidivirgaceae</taxon>
        <taxon>Agaribacillus</taxon>
    </lineage>
</organism>
<evidence type="ECO:0000313" key="4">
    <source>
        <dbReference type="Proteomes" id="UP001172083"/>
    </source>
</evidence>
<evidence type="ECO:0000256" key="1">
    <source>
        <dbReference type="SAM" id="SignalP"/>
    </source>
</evidence>
<proteinExistence type="predicted"/>
<feature type="signal peptide" evidence="1">
    <location>
        <begin position="1"/>
        <end position="29"/>
    </location>
</feature>
<dbReference type="InterPro" id="IPR016187">
    <property type="entry name" value="CTDL_fold"/>
</dbReference>
<dbReference type="Pfam" id="PF03781">
    <property type="entry name" value="FGE-sulfatase"/>
    <property type="match status" value="1"/>
</dbReference>
<dbReference type="InterPro" id="IPR042095">
    <property type="entry name" value="SUMF_sf"/>
</dbReference>
<evidence type="ECO:0000313" key="3">
    <source>
        <dbReference type="EMBL" id="MDN5213122.1"/>
    </source>
</evidence>